<evidence type="ECO:0000256" key="2">
    <source>
        <dbReference type="ARBA" id="ARBA00022643"/>
    </source>
</evidence>
<gene>
    <name evidence="5" type="ORF">SAMN04489710_11120</name>
</gene>
<keyword evidence="1" id="KW-0285">Flavoprotein</keyword>
<evidence type="ECO:0000313" key="6">
    <source>
        <dbReference type="Proteomes" id="UP000199517"/>
    </source>
</evidence>
<keyword evidence="6" id="KW-1185">Reference proteome</keyword>
<sequence>MPEEESAGQGMGRPYSDAERDAVYRAIHERRDMRHFAGGSVAPGVLARLLRAAHHGPSVGFMQPWRFIRVTDAALRARLHACVQAERERTAGVLGDGAQVEGAGRRDEFLRLKLEGILDAAELIAVALADGREAHVFGRRTMPHMDIASVGCAIENLWLAARAEGLGLGWVSIFDPAEVAALLGLPPGAEAVALLCLGPVHDFYPAPMLERERWARRAPLASVVFDDAWGRPARWLPDAGAEEGAMPGQRDG</sequence>
<dbReference type="InterPro" id="IPR000415">
    <property type="entry name" value="Nitroreductase-like"/>
</dbReference>
<dbReference type="STRING" id="32040.SAMN04489710_11120"/>
<dbReference type="RefSeq" id="WP_434802675.1">
    <property type="nucleotide sequence ID" value="NZ_FOMQ01000011.1"/>
</dbReference>
<dbReference type="InterPro" id="IPR012825">
    <property type="entry name" value="BluB"/>
</dbReference>
<evidence type="ECO:0000256" key="1">
    <source>
        <dbReference type="ARBA" id="ARBA00022630"/>
    </source>
</evidence>
<dbReference type="Gene3D" id="3.40.109.10">
    <property type="entry name" value="NADH Oxidase"/>
    <property type="match status" value="1"/>
</dbReference>
<dbReference type="AlphaFoldDB" id="A0A1I1WUK1"/>
<proteinExistence type="predicted"/>
<dbReference type="Proteomes" id="UP000199517">
    <property type="component" value="Unassembled WGS sequence"/>
</dbReference>
<keyword evidence="3" id="KW-0560">Oxidoreductase</keyword>
<reference evidence="6" key="1">
    <citation type="submission" date="2016-10" db="EMBL/GenBank/DDBJ databases">
        <authorList>
            <person name="Varghese N."/>
            <person name="Submissions S."/>
        </authorList>
    </citation>
    <scope>NUCLEOTIDE SEQUENCE [LARGE SCALE GENOMIC DNA]</scope>
    <source>
        <strain evidence="6">DSM 7481</strain>
    </source>
</reference>
<accession>A0A1I1WUK1</accession>
<organism evidence="5 6">
    <name type="scientific">Paracidovorax konjaci</name>
    <dbReference type="NCBI Taxonomy" id="32040"/>
    <lineage>
        <taxon>Bacteria</taxon>
        <taxon>Pseudomonadati</taxon>
        <taxon>Pseudomonadota</taxon>
        <taxon>Betaproteobacteria</taxon>
        <taxon>Burkholderiales</taxon>
        <taxon>Comamonadaceae</taxon>
        <taxon>Paracidovorax</taxon>
    </lineage>
</organism>
<dbReference type="PANTHER" id="PTHR23026:SF90">
    <property type="entry name" value="IODOTYROSINE DEIODINASE 1"/>
    <property type="match status" value="1"/>
</dbReference>
<evidence type="ECO:0000259" key="4">
    <source>
        <dbReference type="Pfam" id="PF00881"/>
    </source>
</evidence>
<keyword evidence="2" id="KW-0288">FMN</keyword>
<dbReference type="EMBL" id="FOMQ01000011">
    <property type="protein sequence ID" value="SFD98817.1"/>
    <property type="molecule type" value="Genomic_DNA"/>
</dbReference>
<dbReference type="Pfam" id="PF00881">
    <property type="entry name" value="Nitroreductase"/>
    <property type="match status" value="1"/>
</dbReference>
<dbReference type="PANTHER" id="PTHR23026">
    <property type="entry name" value="NADPH NITROREDUCTASE"/>
    <property type="match status" value="1"/>
</dbReference>
<name>A0A1I1WUK1_9BURK</name>
<protein>
    <submittedName>
        <fullName evidence="5">Cob(II)yrinic acid a,c-diamide reductase</fullName>
    </submittedName>
</protein>
<dbReference type="GO" id="GO:0016491">
    <property type="term" value="F:oxidoreductase activity"/>
    <property type="evidence" value="ECO:0007669"/>
    <property type="project" value="UniProtKB-KW"/>
</dbReference>
<dbReference type="InterPro" id="IPR050627">
    <property type="entry name" value="Nitroreductase/BluB"/>
</dbReference>
<dbReference type="SUPFAM" id="SSF55469">
    <property type="entry name" value="FMN-dependent nitroreductase-like"/>
    <property type="match status" value="1"/>
</dbReference>
<dbReference type="InterPro" id="IPR029479">
    <property type="entry name" value="Nitroreductase"/>
</dbReference>
<dbReference type="NCBIfam" id="TIGR02476">
    <property type="entry name" value="BluB"/>
    <property type="match status" value="1"/>
</dbReference>
<feature type="domain" description="Nitroreductase" evidence="4">
    <location>
        <begin position="27"/>
        <end position="198"/>
    </location>
</feature>
<evidence type="ECO:0000313" key="5">
    <source>
        <dbReference type="EMBL" id="SFD98817.1"/>
    </source>
</evidence>
<evidence type="ECO:0000256" key="3">
    <source>
        <dbReference type="ARBA" id="ARBA00023002"/>
    </source>
</evidence>